<dbReference type="PANTHER" id="PTHR30622">
    <property type="entry name" value="UNDECAPRENYL-DIPHOSPHATASE"/>
    <property type="match status" value="1"/>
</dbReference>
<keyword evidence="10 14" id="KW-0046">Antibiotic resistance</keyword>
<keyword evidence="5 14" id="KW-1003">Cell membrane</keyword>
<dbReference type="GO" id="GO:0071555">
    <property type="term" value="P:cell wall organization"/>
    <property type="evidence" value="ECO:0007669"/>
    <property type="project" value="UniProtKB-KW"/>
</dbReference>
<dbReference type="Proteomes" id="UP000177025">
    <property type="component" value="Unassembled WGS sequence"/>
</dbReference>
<evidence type="ECO:0000256" key="2">
    <source>
        <dbReference type="ARBA" id="ARBA00010621"/>
    </source>
</evidence>
<evidence type="ECO:0000256" key="10">
    <source>
        <dbReference type="ARBA" id="ARBA00023251"/>
    </source>
</evidence>
<dbReference type="GO" id="GO:0005886">
    <property type="term" value="C:plasma membrane"/>
    <property type="evidence" value="ECO:0007669"/>
    <property type="project" value="UniProtKB-SubCell"/>
</dbReference>
<evidence type="ECO:0000256" key="1">
    <source>
        <dbReference type="ARBA" id="ARBA00004651"/>
    </source>
</evidence>
<feature type="transmembrane region" description="Helical" evidence="14">
    <location>
        <begin position="78"/>
        <end position="96"/>
    </location>
</feature>
<evidence type="ECO:0000313" key="15">
    <source>
        <dbReference type="EMBL" id="OGC41109.1"/>
    </source>
</evidence>
<feature type="transmembrane region" description="Helical" evidence="14">
    <location>
        <begin position="230"/>
        <end position="248"/>
    </location>
</feature>
<dbReference type="EMBL" id="MEUM01000119">
    <property type="protein sequence ID" value="OGC41109.1"/>
    <property type="molecule type" value="Genomic_DNA"/>
</dbReference>
<comment type="caution">
    <text evidence="15">The sequence shown here is derived from an EMBL/GenBank/DDBJ whole genome shotgun (WGS) entry which is preliminary data.</text>
</comment>
<evidence type="ECO:0000256" key="13">
    <source>
        <dbReference type="ARBA" id="ARBA00047594"/>
    </source>
</evidence>
<evidence type="ECO:0000256" key="8">
    <source>
        <dbReference type="ARBA" id="ARBA00022989"/>
    </source>
</evidence>
<dbReference type="InterPro" id="IPR003824">
    <property type="entry name" value="UppP"/>
</dbReference>
<keyword evidence="7 14" id="KW-0378">Hydrolase</keyword>
<dbReference type="GO" id="GO:0050380">
    <property type="term" value="F:undecaprenyl-diphosphatase activity"/>
    <property type="evidence" value="ECO:0007669"/>
    <property type="project" value="UniProtKB-UniRule"/>
</dbReference>
<keyword evidence="9 14" id="KW-0472">Membrane</keyword>
<evidence type="ECO:0000256" key="6">
    <source>
        <dbReference type="ARBA" id="ARBA00022692"/>
    </source>
</evidence>
<dbReference type="Pfam" id="PF02673">
    <property type="entry name" value="BacA"/>
    <property type="match status" value="1"/>
</dbReference>
<comment type="catalytic activity">
    <reaction evidence="13 14">
        <text>di-trans,octa-cis-undecaprenyl diphosphate + H2O = di-trans,octa-cis-undecaprenyl phosphate + phosphate + H(+)</text>
        <dbReference type="Rhea" id="RHEA:28094"/>
        <dbReference type="ChEBI" id="CHEBI:15377"/>
        <dbReference type="ChEBI" id="CHEBI:15378"/>
        <dbReference type="ChEBI" id="CHEBI:43474"/>
        <dbReference type="ChEBI" id="CHEBI:58405"/>
        <dbReference type="ChEBI" id="CHEBI:60392"/>
        <dbReference type="EC" id="3.6.1.27"/>
    </reaction>
</comment>
<dbReference type="PANTHER" id="PTHR30622:SF4">
    <property type="entry name" value="UNDECAPRENYL-DIPHOSPHATASE"/>
    <property type="match status" value="1"/>
</dbReference>
<comment type="function">
    <text evidence="14">Catalyzes the dephosphorylation of undecaprenyl diphosphate (UPP). Confers resistance to bacitracin.</text>
</comment>
<evidence type="ECO:0000256" key="12">
    <source>
        <dbReference type="ARBA" id="ARBA00032932"/>
    </source>
</evidence>
<feature type="transmembrane region" description="Helical" evidence="14">
    <location>
        <begin position="134"/>
        <end position="154"/>
    </location>
</feature>
<dbReference type="GO" id="GO:0009252">
    <property type="term" value="P:peptidoglycan biosynthetic process"/>
    <property type="evidence" value="ECO:0007669"/>
    <property type="project" value="UniProtKB-KW"/>
</dbReference>
<evidence type="ECO:0000256" key="11">
    <source>
        <dbReference type="ARBA" id="ARBA00032707"/>
    </source>
</evidence>
<evidence type="ECO:0000256" key="14">
    <source>
        <dbReference type="HAMAP-Rule" id="MF_01006"/>
    </source>
</evidence>
<keyword evidence="8 14" id="KW-1133">Transmembrane helix</keyword>
<evidence type="ECO:0000256" key="5">
    <source>
        <dbReference type="ARBA" id="ARBA00022475"/>
    </source>
</evidence>
<proteinExistence type="inferred from homology"/>
<protein>
    <recommendedName>
        <fullName evidence="4 14">Undecaprenyl-diphosphatase</fullName>
        <ecNumber evidence="3 14">3.6.1.27</ecNumber>
    </recommendedName>
    <alternativeName>
        <fullName evidence="12 14">Bacitracin resistance protein</fullName>
    </alternativeName>
    <alternativeName>
        <fullName evidence="11 14">Undecaprenyl pyrophosphate phosphatase</fullName>
    </alternativeName>
</protein>
<keyword evidence="14" id="KW-0573">Peptidoglycan synthesis</keyword>
<dbReference type="AlphaFoldDB" id="A0A1F4U887"/>
<feature type="transmembrane region" description="Helical" evidence="14">
    <location>
        <begin position="108"/>
        <end position="127"/>
    </location>
</feature>
<dbReference type="GO" id="GO:0008360">
    <property type="term" value="P:regulation of cell shape"/>
    <property type="evidence" value="ECO:0007669"/>
    <property type="project" value="UniProtKB-KW"/>
</dbReference>
<evidence type="ECO:0000256" key="4">
    <source>
        <dbReference type="ARBA" id="ARBA00021581"/>
    </source>
</evidence>
<comment type="subcellular location">
    <subcellularLocation>
        <location evidence="1 14">Cell membrane</location>
        <topology evidence="1 14">Multi-pass membrane protein</topology>
    </subcellularLocation>
</comment>
<keyword evidence="14" id="KW-0961">Cell wall biogenesis/degradation</keyword>
<dbReference type="GO" id="GO:0046677">
    <property type="term" value="P:response to antibiotic"/>
    <property type="evidence" value="ECO:0007669"/>
    <property type="project" value="UniProtKB-UniRule"/>
</dbReference>
<comment type="miscellaneous">
    <text evidence="14">Bacitracin is thought to be involved in the inhibition of peptidoglycan synthesis by sequestering undecaprenyl diphosphate, thereby reducing the pool of lipid carrier available.</text>
</comment>
<feature type="transmembrane region" description="Helical" evidence="14">
    <location>
        <begin position="204"/>
        <end position="224"/>
    </location>
</feature>
<accession>A0A1F4U887</accession>
<keyword evidence="6 14" id="KW-0812">Transmembrane</keyword>
<name>A0A1F4U887_UNCW3</name>
<dbReference type="EC" id="3.6.1.27" evidence="3 14"/>
<reference evidence="15 16" key="1">
    <citation type="journal article" date="2016" name="Nat. Commun.">
        <title>Thousands of microbial genomes shed light on interconnected biogeochemical processes in an aquifer system.</title>
        <authorList>
            <person name="Anantharaman K."/>
            <person name="Brown C.T."/>
            <person name="Hug L.A."/>
            <person name="Sharon I."/>
            <person name="Castelle C.J."/>
            <person name="Probst A.J."/>
            <person name="Thomas B.C."/>
            <person name="Singh A."/>
            <person name="Wilkins M.J."/>
            <person name="Karaoz U."/>
            <person name="Brodie E.L."/>
            <person name="Williams K.H."/>
            <person name="Hubbard S.S."/>
            <person name="Banfield J.F."/>
        </authorList>
    </citation>
    <scope>NUCLEOTIDE SEQUENCE [LARGE SCALE GENOMIC DNA]</scope>
</reference>
<evidence type="ECO:0000256" key="9">
    <source>
        <dbReference type="ARBA" id="ARBA00023136"/>
    </source>
</evidence>
<keyword evidence="14" id="KW-0133">Cell shape</keyword>
<gene>
    <name evidence="14" type="primary">uppP</name>
    <name evidence="15" type="ORF">A2Y85_07070</name>
</gene>
<feature type="transmembrane region" description="Helical" evidence="14">
    <location>
        <begin position="39"/>
        <end position="57"/>
    </location>
</feature>
<organism evidence="15 16">
    <name type="scientific">candidate division WOR-3 bacterium RBG_13_43_14</name>
    <dbReference type="NCBI Taxonomy" id="1802590"/>
    <lineage>
        <taxon>Bacteria</taxon>
        <taxon>Bacteria division WOR-3</taxon>
    </lineage>
</organism>
<sequence length="249" mass="27492">MVAKTIILGIVQGLTEFLPISSSGHLALLEMVFRFEEPIALTAFLHFGTLISTIVYFRKELILIFKGLLKREANSINYIINIIIGSIPVVIFAFIFRKFIEAAFSDMRVIAIFLGLTGTLLLITGIYNKGSKPVNWLKAFIIGIGQMIAIFPGISRSGTTISTGLLLKVDTRTAFQFSFLLSLPAVLGANLLELMTLEQTLDPISVVAGMVFSALSGLLALFILRRIIDRHFHLFGIYCLIISIILLLI</sequence>
<evidence type="ECO:0000256" key="7">
    <source>
        <dbReference type="ARBA" id="ARBA00022801"/>
    </source>
</evidence>
<evidence type="ECO:0000313" key="16">
    <source>
        <dbReference type="Proteomes" id="UP000177025"/>
    </source>
</evidence>
<evidence type="ECO:0000256" key="3">
    <source>
        <dbReference type="ARBA" id="ARBA00012374"/>
    </source>
</evidence>
<dbReference type="HAMAP" id="MF_01006">
    <property type="entry name" value="Undec_diphosphatase"/>
    <property type="match status" value="1"/>
</dbReference>
<comment type="similarity">
    <text evidence="2 14">Belongs to the UppP family.</text>
</comment>